<sequence length="258" mass="29013">MTCVLRMDQALYRLLHHRTEREAFLAGRFDELGWPDELVQAFATVDREELSATAKQICRNLLAGERGCSRGLRGAYGRVLQALEAGGRQALDVVYAFVESEQYDSYREVPYAGEGICVEEAFYEFLGQDEWFVRDARMMCLLTHEFLTALMGILTVNQDPAFYVRSELVHWNGAARVAVLRYPRAVAEALGGRKIAGVEVDVPWLYAATAERFVSGPVTPLVEDVLLGGRAYDGKEELRDTLQKLEELGLLQKEEQLG</sequence>
<evidence type="ECO:0000313" key="1">
    <source>
        <dbReference type="EMBL" id="ARU61369.1"/>
    </source>
</evidence>
<dbReference type="OrthoDB" id="2381010at2"/>
<dbReference type="Proteomes" id="UP000195437">
    <property type="component" value="Chromosome"/>
</dbReference>
<reference evidence="2" key="1">
    <citation type="submission" date="2017-05" db="EMBL/GenBank/DDBJ databases">
        <authorList>
            <person name="Sung H."/>
        </authorList>
    </citation>
    <scope>NUCLEOTIDE SEQUENCE [LARGE SCALE GENOMIC DNA]</scope>
    <source>
        <strain evidence="2">AR23208</strain>
    </source>
</reference>
<name>A0A1Y0IMT7_9BACL</name>
<organism evidence="1 2">
    <name type="scientific">Tumebacillus avium</name>
    <dbReference type="NCBI Taxonomy" id="1903704"/>
    <lineage>
        <taxon>Bacteria</taxon>
        <taxon>Bacillati</taxon>
        <taxon>Bacillota</taxon>
        <taxon>Bacilli</taxon>
        <taxon>Bacillales</taxon>
        <taxon>Alicyclobacillaceae</taxon>
        <taxon>Tumebacillus</taxon>
    </lineage>
</organism>
<accession>A0A1Y0IMT7</accession>
<dbReference type="EMBL" id="CP021434">
    <property type="protein sequence ID" value="ARU61369.1"/>
    <property type="molecule type" value="Genomic_DNA"/>
</dbReference>
<dbReference type="KEGG" id="tum:CBW65_10430"/>
<dbReference type="RefSeq" id="WP_087456748.1">
    <property type="nucleotide sequence ID" value="NZ_CP021434.1"/>
</dbReference>
<evidence type="ECO:0000313" key="2">
    <source>
        <dbReference type="Proteomes" id="UP000195437"/>
    </source>
</evidence>
<protein>
    <submittedName>
        <fullName evidence="1">Uncharacterized protein</fullName>
    </submittedName>
</protein>
<keyword evidence="2" id="KW-1185">Reference proteome</keyword>
<dbReference type="AlphaFoldDB" id="A0A1Y0IMT7"/>
<gene>
    <name evidence="1" type="ORF">CBW65_10430</name>
</gene>
<proteinExistence type="predicted"/>